<accession>A0AAW7X7V0</accession>
<evidence type="ECO:0000259" key="1">
    <source>
        <dbReference type="PROSITE" id="PS50006"/>
    </source>
</evidence>
<sequence>MALIAQLVDDVMVHKFELRKEEVLLGRHPENDIVVDDSAVSSYHAAITLEKNKDFPEFLEFYVKDLGSTNGTFINDTPVEGRQRLHHNDIIRIAWNNFKFVDPKEADLEKTVHMLK</sequence>
<organism evidence="2 3">
    <name type="scientific">Saccharophagus degradans</name>
    <dbReference type="NCBI Taxonomy" id="86304"/>
    <lineage>
        <taxon>Bacteria</taxon>
        <taxon>Pseudomonadati</taxon>
        <taxon>Pseudomonadota</taxon>
        <taxon>Gammaproteobacteria</taxon>
        <taxon>Cellvibrionales</taxon>
        <taxon>Cellvibrionaceae</taxon>
        <taxon>Saccharophagus</taxon>
    </lineage>
</organism>
<dbReference type="InterPro" id="IPR050923">
    <property type="entry name" value="Cell_Proc_Reg/RNA_Proc"/>
</dbReference>
<gene>
    <name evidence="2" type="ORF">Q4521_10075</name>
</gene>
<dbReference type="SMART" id="SM00240">
    <property type="entry name" value="FHA"/>
    <property type="match status" value="1"/>
</dbReference>
<dbReference type="InterPro" id="IPR008984">
    <property type="entry name" value="SMAD_FHA_dom_sf"/>
</dbReference>
<comment type="caution">
    <text evidence="2">The sequence shown here is derived from an EMBL/GenBank/DDBJ whole genome shotgun (WGS) entry which is preliminary data.</text>
</comment>
<dbReference type="EMBL" id="JAUOPB010000007">
    <property type="protein sequence ID" value="MDO6422821.1"/>
    <property type="molecule type" value="Genomic_DNA"/>
</dbReference>
<evidence type="ECO:0000313" key="2">
    <source>
        <dbReference type="EMBL" id="MDO6422821.1"/>
    </source>
</evidence>
<name>A0AAW7X7V0_9GAMM</name>
<dbReference type="Pfam" id="PF00498">
    <property type="entry name" value="FHA"/>
    <property type="match status" value="1"/>
</dbReference>
<dbReference type="Gene3D" id="2.60.200.20">
    <property type="match status" value="1"/>
</dbReference>
<reference evidence="2" key="1">
    <citation type="submission" date="2023-07" db="EMBL/GenBank/DDBJ databases">
        <title>Genome content predicts the carbon catabolic preferences of heterotrophic bacteria.</title>
        <authorList>
            <person name="Gralka M."/>
        </authorList>
    </citation>
    <scope>NUCLEOTIDE SEQUENCE</scope>
    <source>
        <strain evidence="2">I3M17_2</strain>
    </source>
</reference>
<dbReference type="SUPFAM" id="SSF49879">
    <property type="entry name" value="SMAD/FHA domain"/>
    <property type="match status" value="1"/>
</dbReference>
<dbReference type="GeneID" id="98612797"/>
<dbReference type="AlphaFoldDB" id="A0AAW7X7V0"/>
<dbReference type="CDD" id="cd00060">
    <property type="entry name" value="FHA"/>
    <property type="match status" value="1"/>
</dbReference>
<dbReference type="PANTHER" id="PTHR23308">
    <property type="entry name" value="NUCLEAR INHIBITOR OF PROTEIN PHOSPHATASE-1"/>
    <property type="match status" value="1"/>
</dbReference>
<feature type="domain" description="FHA" evidence="1">
    <location>
        <begin position="23"/>
        <end position="79"/>
    </location>
</feature>
<dbReference type="RefSeq" id="WP_011467599.1">
    <property type="nucleotide sequence ID" value="NZ_CP123764.1"/>
</dbReference>
<dbReference type="InterPro" id="IPR000253">
    <property type="entry name" value="FHA_dom"/>
</dbReference>
<proteinExistence type="predicted"/>
<dbReference type="Proteomes" id="UP001169760">
    <property type="component" value="Unassembled WGS sequence"/>
</dbReference>
<protein>
    <submittedName>
        <fullName evidence="2">FHA domain-containing protein</fullName>
    </submittedName>
</protein>
<evidence type="ECO:0000313" key="3">
    <source>
        <dbReference type="Proteomes" id="UP001169760"/>
    </source>
</evidence>
<dbReference type="PROSITE" id="PS50006">
    <property type="entry name" value="FHA_DOMAIN"/>
    <property type="match status" value="1"/>
</dbReference>